<organism evidence="2">
    <name type="scientific">Schizophyllum commune (strain H4-8 / FGSC 9210)</name>
    <name type="common">Split gill fungus</name>
    <dbReference type="NCBI Taxonomy" id="578458"/>
    <lineage>
        <taxon>Eukaryota</taxon>
        <taxon>Fungi</taxon>
        <taxon>Dikarya</taxon>
        <taxon>Basidiomycota</taxon>
        <taxon>Agaricomycotina</taxon>
        <taxon>Agaricomycetes</taxon>
        <taxon>Agaricomycetidae</taxon>
        <taxon>Agaricales</taxon>
        <taxon>Schizophyllaceae</taxon>
        <taxon>Schizophyllum</taxon>
    </lineage>
</organism>
<dbReference type="VEuPathDB" id="FungiDB:SCHCODRAFT_02534233"/>
<keyword evidence="2" id="KW-1185">Reference proteome</keyword>
<dbReference type="AlphaFoldDB" id="D8PY89"/>
<dbReference type="KEGG" id="scm:SCHCO_02534233"/>
<dbReference type="Gene3D" id="1.20.1280.50">
    <property type="match status" value="1"/>
</dbReference>
<dbReference type="GeneID" id="9596981"/>
<accession>D8PY89</accession>
<dbReference type="Proteomes" id="UP000007431">
    <property type="component" value="Unassembled WGS sequence"/>
</dbReference>
<sequence length="531" mass="59892">MPQEKGSRNEDSGLSRARELATLDMVNSRAVLDHTQRDAIKQSTSLLRAELARIDAEARRLKALRGELIAQLQINETLLIPIRMLPHDVLSDIFLEVVSRYRAVSRNLGTPAIARVCREWRAIVFRDPRLWTVVNVPYRDDWNESVEAIIEAYLSRSLQLSLHVCARGDMRDPEPYRSGSADDDDASVVDLTISDDDPTLFDMFALRAIQCIAALSAHRWKSLCLSGHRAVFDQQTQLELPILDSITIAARSSYVILSDALTLSFLAHAPCLRKIVVDVRIAFYDLPKWETLKHATYLLRECSRAEFNNIDDQLCSQEQLETLAVIQQDCDTYDPVALRGERLFSGTFMPHLATITVSGAGHSILTALLAPALQMLVVHDAYQDCYDEEDPGVISFIMRMDSQCALRSLRVLKLVRVLLDQNAGMDLVFRCLERLPSLESLHIESSRHLSDARSILRYELLVWLTRTAEAPARLPNLTNLVLYFGKERHKGAKSRLRNLLASRETCGSAEGVSLKALTRFRTDISKELQIG</sequence>
<gene>
    <name evidence="1" type="ORF">SCHCODRAFT_107449</name>
</gene>
<evidence type="ECO:0000313" key="2">
    <source>
        <dbReference type="Proteomes" id="UP000007431"/>
    </source>
</evidence>
<feature type="non-terminal residue" evidence="1">
    <location>
        <position position="531"/>
    </location>
</feature>
<dbReference type="HOGENOM" id="CLU_018544_13_0_1"/>
<dbReference type="EMBL" id="GL377304">
    <property type="protein sequence ID" value="EFI99810.1"/>
    <property type="molecule type" value="Genomic_DNA"/>
</dbReference>
<evidence type="ECO:0000313" key="1">
    <source>
        <dbReference type="EMBL" id="EFI99810.1"/>
    </source>
</evidence>
<protein>
    <submittedName>
        <fullName evidence="1">Uncharacterized protein</fullName>
    </submittedName>
</protein>
<dbReference type="RefSeq" id="XP_003034713.1">
    <property type="nucleotide sequence ID" value="XM_003034667.1"/>
</dbReference>
<proteinExistence type="predicted"/>
<reference evidence="1 2" key="1">
    <citation type="journal article" date="2010" name="Nat. Biotechnol.">
        <title>Genome sequence of the model mushroom Schizophyllum commune.</title>
        <authorList>
            <person name="Ohm R.A."/>
            <person name="de Jong J.F."/>
            <person name="Lugones L.G."/>
            <person name="Aerts A."/>
            <person name="Kothe E."/>
            <person name="Stajich J.E."/>
            <person name="de Vries R.P."/>
            <person name="Record E."/>
            <person name="Levasseur A."/>
            <person name="Baker S.E."/>
            <person name="Bartholomew K.A."/>
            <person name="Coutinho P.M."/>
            <person name="Erdmann S."/>
            <person name="Fowler T.J."/>
            <person name="Gathman A.C."/>
            <person name="Lombard V."/>
            <person name="Henrissat B."/>
            <person name="Knabe N."/>
            <person name="Kuees U."/>
            <person name="Lilly W.W."/>
            <person name="Lindquist E."/>
            <person name="Lucas S."/>
            <person name="Magnuson J.K."/>
            <person name="Piumi F."/>
            <person name="Raudaskoski M."/>
            <person name="Salamov A."/>
            <person name="Schmutz J."/>
            <person name="Schwarze F.W.M.R."/>
            <person name="vanKuyk P.A."/>
            <person name="Horton J.S."/>
            <person name="Grigoriev I.V."/>
            <person name="Woesten H.A.B."/>
        </authorList>
    </citation>
    <scope>NUCLEOTIDE SEQUENCE [LARGE SCALE GENOMIC DNA]</scope>
    <source>
        <strain evidence="2">H4-8 / FGSC 9210</strain>
    </source>
</reference>
<dbReference type="OrthoDB" id="3221235at2759"/>
<dbReference type="OMA" id="SIPEICM"/>
<name>D8PY89_SCHCM</name>
<dbReference type="InParanoid" id="D8PY89"/>